<organism evidence="2 3">
    <name type="scientific">Ooceraea biroi</name>
    <name type="common">Clonal raider ant</name>
    <name type="synonym">Cerapachys biroi</name>
    <dbReference type="NCBI Taxonomy" id="2015173"/>
    <lineage>
        <taxon>Eukaryota</taxon>
        <taxon>Metazoa</taxon>
        <taxon>Ecdysozoa</taxon>
        <taxon>Arthropoda</taxon>
        <taxon>Hexapoda</taxon>
        <taxon>Insecta</taxon>
        <taxon>Pterygota</taxon>
        <taxon>Neoptera</taxon>
        <taxon>Endopterygota</taxon>
        <taxon>Hymenoptera</taxon>
        <taxon>Apocrita</taxon>
        <taxon>Aculeata</taxon>
        <taxon>Formicoidea</taxon>
        <taxon>Formicidae</taxon>
        <taxon>Dorylinae</taxon>
        <taxon>Ooceraea</taxon>
    </lineage>
</organism>
<feature type="domain" description="Integrase catalytic" evidence="1">
    <location>
        <begin position="10"/>
        <end position="202"/>
    </location>
</feature>
<evidence type="ECO:0000313" key="2">
    <source>
        <dbReference type="EMBL" id="RLU19839.1"/>
    </source>
</evidence>
<comment type="caution">
    <text evidence="2">The sequence shown here is derived from an EMBL/GenBank/DDBJ whole genome shotgun (WGS) entry which is preliminary data.</text>
</comment>
<dbReference type="InterPro" id="IPR036397">
    <property type="entry name" value="RNaseH_sf"/>
</dbReference>
<dbReference type="EMBL" id="QOIP01000008">
    <property type="protein sequence ID" value="RLU19839.1"/>
    <property type="molecule type" value="Genomic_DNA"/>
</dbReference>
<dbReference type="InterPro" id="IPR012337">
    <property type="entry name" value="RNaseH-like_sf"/>
</dbReference>
<dbReference type="GO" id="GO:0003676">
    <property type="term" value="F:nucleic acid binding"/>
    <property type="evidence" value="ECO:0007669"/>
    <property type="project" value="InterPro"/>
</dbReference>
<name>A0A3L8DIT2_OOCBI</name>
<dbReference type="PANTHER" id="PTHR47331">
    <property type="entry name" value="PHD-TYPE DOMAIN-CONTAINING PROTEIN"/>
    <property type="match status" value="1"/>
</dbReference>
<proteinExistence type="predicted"/>
<dbReference type="SUPFAM" id="SSF53098">
    <property type="entry name" value="Ribonuclease H-like"/>
    <property type="match status" value="1"/>
</dbReference>
<evidence type="ECO:0000313" key="3">
    <source>
        <dbReference type="Proteomes" id="UP000279307"/>
    </source>
</evidence>
<gene>
    <name evidence="2" type="ORF">DMN91_008398</name>
</gene>
<dbReference type="GO" id="GO:0015074">
    <property type="term" value="P:DNA integration"/>
    <property type="evidence" value="ECO:0007669"/>
    <property type="project" value="InterPro"/>
</dbReference>
<dbReference type="AlphaFoldDB" id="A0A3L8DIT2"/>
<dbReference type="PROSITE" id="PS50994">
    <property type="entry name" value="INTEGRASE"/>
    <property type="match status" value="1"/>
</dbReference>
<dbReference type="OrthoDB" id="5984724at2759"/>
<accession>A0A3L8DIT2</accession>
<reference evidence="2 3" key="1">
    <citation type="journal article" date="2018" name="Genome Res.">
        <title>The genomic architecture and molecular evolution of ant odorant receptors.</title>
        <authorList>
            <person name="McKenzie S.K."/>
            <person name="Kronauer D.J.C."/>
        </authorList>
    </citation>
    <scope>NUCLEOTIDE SEQUENCE [LARGE SCALE GENOMIC DNA]</scope>
    <source>
        <strain evidence="2">Clonal line C1</strain>
    </source>
</reference>
<sequence>MGQLPATRVTPHRPFLNIGDDYAGPITLKTFRGRGAKTYKGYFIVFVCFSSSAIHLEIATDYSTDGSIAAHKRFTSRRCICSTITSDQGTNFVGANAELRRLFRAATREWSEIANILANDGVEWKFNPPSTLHFGEKWEAGVKSVKGHLRRIIGDTVLTYEELSTFLTQVEAILNSRPLVALSDDPADLSALTPGHFLVGSALTTIPEPSMQDIPLNRF</sequence>
<dbReference type="Gene3D" id="3.30.420.10">
    <property type="entry name" value="Ribonuclease H-like superfamily/Ribonuclease H"/>
    <property type="match status" value="1"/>
</dbReference>
<dbReference type="Proteomes" id="UP000279307">
    <property type="component" value="Chromosome 8"/>
</dbReference>
<evidence type="ECO:0000259" key="1">
    <source>
        <dbReference type="PROSITE" id="PS50994"/>
    </source>
</evidence>
<protein>
    <recommendedName>
        <fullName evidence="1">Integrase catalytic domain-containing protein</fullName>
    </recommendedName>
</protein>
<dbReference type="InterPro" id="IPR001584">
    <property type="entry name" value="Integrase_cat-core"/>
</dbReference>
<dbReference type="PANTHER" id="PTHR47331:SF1">
    <property type="entry name" value="GAG-LIKE PROTEIN"/>
    <property type="match status" value="1"/>
</dbReference>